<organism evidence="1 2">
    <name type="scientific">Rhizophagus irregularis</name>
    <dbReference type="NCBI Taxonomy" id="588596"/>
    <lineage>
        <taxon>Eukaryota</taxon>
        <taxon>Fungi</taxon>
        <taxon>Fungi incertae sedis</taxon>
        <taxon>Mucoromycota</taxon>
        <taxon>Glomeromycotina</taxon>
        <taxon>Glomeromycetes</taxon>
        <taxon>Glomerales</taxon>
        <taxon>Glomeraceae</taxon>
        <taxon>Rhizophagus</taxon>
    </lineage>
</organism>
<evidence type="ECO:0000313" key="1">
    <source>
        <dbReference type="EMBL" id="PKY51198.1"/>
    </source>
</evidence>
<keyword evidence="2" id="KW-1185">Reference proteome</keyword>
<dbReference type="AlphaFoldDB" id="A0A2I1GX29"/>
<gene>
    <name evidence="1" type="ORF">RhiirA4_532280</name>
</gene>
<comment type="caution">
    <text evidence="1">The sequence shown here is derived from an EMBL/GenBank/DDBJ whole genome shotgun (WGS) entry which is preliminary data.</text>
</comment>
<sequence length="175" mass="20801">MTREYLSGNNCYTCKKCLFYFTLEACKCDKNIKPELQPYEVPESFEICVKLIFQTPLGRNFEAFHFYFFCKLTASWILWMEFRRSRTSPDFHFEDKGSRKRVLDSYIEGIGWDLCNGSGWDLWVKWYRLGLLSGMIWDFWAKCLWLPGCFLNGTLKDYKFLDLNANLNSCLLESN</sequence>
<protein>
    <submittedName>
        <fullName evidence="1">Uncharacterized protein</fullName>
    </submittedName>
</protein>
<evidence type="ECO:0000313" key="2">
    <source>
        <dbReference type="Proteomes" id="UP000234323"/>
    </source>
</evidence>
<reference evidence="1 2" key="1">
    <citation type="submission" date="2015-10" db="EMBL/GenBank/DDBJ databases">
        <title>Genome analyses suggest a sexual origin of heterokaryosis in a supposedly ancient asexual fungus.</title>
        <authorList>
            <person name="Ropars J."/>
            <person name="Sedzielewska K."/>
            <person name="Noel J."/>
            <person name="Charron P."/>
            <person name="Farinelli L."/>
            <person name="Marton T."/>
            <person name="Kruger M."/>
            <person name="Pelin A."/>
            <person name="Brachmann A."/>
            <person name="Corradi N."/>
        </authorList>
    </citation>
    <scope>NUCLEOTIDE SEQUENCE [LARGE SCALE GENOMIC DNA]</scope>
    <source>
        <strain evidence="1 2">A4</strain>
    </source>
</reference>
<dbReference type="EMBL" id="LLXI01000978">
    <property type="protein sequence ID" value="PKY51198.1"/>
    <property type="molecule type" value="Genomic_DNA"/>
</dbReference>
<name>A0A2I1GX29_9GLOM</name>
<accession>A0A2I1GX29</accession>
<dbReference type="Proteomes" id="UP000234323">
    <property type="component" value="Unassembled WGS sequence"/>
</dbReference>
<proteinExistence type="predicted"/>